<dbReference type="Pfam" id="PF00392">
    <property type="entry name" value="GntR"/>
    <property type="match status" value="1"/>
</dbReference>
<dbReference type="SUPFAM" id="SSF46785">
    <property type="entry name" value="Winged helix' DNA-binding domain"/>
    <property type="match status" value="1"/>
</dbReference>
<comment type="caution">
    <text evidence="5">The sequence shown here is derived from an EMBL/GenBank/DDBJ whole genome shotgun (WGS) entry which is preliminary data.</text>
</comment>
<dbReference type="RefSeq" id="WP_053251596.1">
    <property type="nucleotide sequence ID" value="NZ_LGAP01000023.1"/>
</dbReference>
<evidence type="ECO:0000313" key="6">
    <source>
        <dbReference type="Proteomes" id="UP000037425"/>
    </source>
</evidence>
<dbReference type="OrthoDB" id="7347280at2"/>
<evidence type="ECO:0000256" key="1">
    <source>
        <dbReference type="ARBA" id="ARBA00023015"/>
    </source>
</evidence>
<dbReference type="SUPFAM" id="SSF48008">
    <property type="entry name" value="GntR ligand-binding domain-like"/>
    <property type="match status" value="1"/>
</dbReference>
<name>A0A0L8BJX3_ENSAD</name>
<evidence type="ECO:0000313" key="5">
    <source>
        <dbReference type="EMBL" id="KOF14996.1"/>
    </source>
</evidence>
<evidence type="ECO:0000256" key="2">
    <source>
        <dbReference type="ARBA" id="ARBA00023125"/>
    </source>
</evidence>
<dbReference type="CDD" id="cd07377">
    <property type="entry name" value="WHTH_GntR"/>
    <property type="match status" value="1"/>
</dbReference>
<dbReference type="InterPro" id="IPR008920">
    <property type="entry name" value="TF_FadR/GntR_C"/>
</dbReference>
<proteinExistence type="predicted"/>
<protein>
    <submittedName>
        <fullName evidence="5">GntR family transcriptional regulator</fullName>
    </submittedName>
</protein>
<evidence type="ECO:0000256" key="3">
    <source>
        <dbReference type="ARBA" id="ARBA00023163"/>
    </source>
</evidence>
<sequence length="237" mass="25932">MSIFPQRGNLAQLVVEKLTDRLENGTYPPGGRMPSSAELCEEFGVSRTVMREALASLKSAGRVVARQGSGVFVTERDSRPIHFEAGRIDDIRSALEILELRFGVEMQSVALAAARRTPEALADIARAYDILNGLETDDIEAEAEADFAFHMAIAKATRNPHFPRLLEALMGEISSELLMKFRQSGPSRASFVAKIKKDHAMILSAITQGDETAAQTALSTHLSDSLSRYRNLLAASR</sequence>
<evidence type="ECO:0000259" key="4">
    <source>
        <dbReference type="PROSITE" id="PS50949"/>
    </source>
</evidence>
<organism evidence="5 6">
    <name type="scientific">Ensifer adhaerens</name>
    <name type="common">Sinorhizobium morelense</name>
    <dbReference type="NCBI Taxonomy" id="106592"/>
    <lineage>
        <taxon>Bacteria</taxon>
        <taxon>Pseudomonadati</taxon>
        <taxon>Pseudomonadota</taxon>
        <taxon>Alphaproteobacteria</taxon>
        <taxon>Hyphomicrobiales</taxon>
        <taxon>Rhizobiaceae</taxon>
        <taxon>Sinorhizobium/Ensifer group</taxon>
        <taxon>Ensifer</taxon>
    </lineage>
</organism>
<dbReference type="GO" id="GO:0003700">
    <property type="term" value="F:DNA-binding transcription factor activity"/>
    <property type="evidence" value="ECO:0007669"/>
    <property type="project" value="InterPro"/>
</dbReference>
<dbReference type="SMART" id="SM00345">
    <property type="entry name" value="HTH_GNTR"/>
    <property type="match status" value="1"/>
</dbReference>
<dbReference type="EMBL" id="LGAP01000023">
    <property type="protein sequence ID" value="KOF14996.1"/>
    <property type="molecule type" value="Genomic_DNA"/>
</dbReference>
<feature type="domain" description="HTH gntR-type" evidence="4">
    <location>
        <begin position="8"/>
        <end position="76"/>
    </location>
</feature>
<dbReference type="Proteomes" id="UP000037425">
    <property type="component" value="Unassembled WGS sequence"/>
</dbReference>
<dbReference type="PANTHER" id="PTHR43537:SF5">
    <property type="entry name" value="UXU OPERON TRANSCRIPTIONAL REGULATOR"/>
    <property type="match status" value="1"/>
</dbReference>
<dbReference type="InterPro" id="IPR036388">
    <property type="entry name" value="WH-like_DNA-bd_sf"/>
</dbReference>
<dbReference type="InterPro" id="IPR000524">
    <property type="entry name" value="Tscrpt_reg_HTH_GntR"/>
</dbReference>
<dbReference type="InterPro" id="IPR036390">
    <property type="entry name" value="WH_DNA-bd_sf"/>
</dbReference>
<keyword evidence="3" id="KW-0804">Transcription</keyword>
<dbReference type="PROSITE" id="PS50949">
    <property type="entry name" value="HTH_GNTR"/>
    <property type="match status" value="1"/>
</dbReference>
<reference evidence="6" key="1">
    <citation type="submission" date="2015-07" db="EMBL/GenBank/DDBJ databases">
        <title>Whole genome sequence of an Ensifer adhaerens strain isolated from a cave pool in the Wind Cave National Park.</title>
        <authorList>
            <person name="Eng W.W.H."/>
            <person name="Gan H.M."/>
            <person name="Barton H.A."/>
            <person name="Savka M.A."/>
        </authorList>
    </citation>
    <scope>NUCLEOTIDE SEQUENCE [LARGE SCALE GENOMIC DNA]</scope>
    <source>
        <strain evidence="6">SD006</strain>
    </source>
</reference>
<dbReference type="AlphaFoldDB" id="A0A0L8BJX3"/>
<accession>A0A0L8BJX3</accession>
<dbReference type="Gene3D" id="1.10.10.10">
    <property type="entry name" value="Winged helix-like DNA-binding domain superfamily/Winged helix DNA-binding domain"/>
    <property type="match status" value="1"/>
</dbReference>
<dbReference type="InterPro" id="IPR011711">
    <property type="entry name" value="GntR_C"/>
</dbReference>
<keyword evidence="2" id="KW-0238">DNA-binding</keyword>
<keyword evidence="1" id="KW-0805">Transcription regulation</keyword>
<dbReference type="PATRIC" id="fig|106592.7.peg.3840"/>
<dbReference type="SMART" id="SM00895">
    <property type="entry name" value="FCD"/>
    <property type="match status" value="1"/>
</dbReference>
<dbReference type="Pfam" id="PF07729">
    <property type="entry name" value="FCD"/>
    <property type="match status" value="1"/>
</dbReference>
<dbReference type="Gene3D" id="1.20.120.530">
    <property type="entry name" value="GntR ligand-binding domain-like"/>
    <property type="match status" value="1"/>
</dbReference>
<dbReference type="PRINTS" id="PR00035">
    <property type="entry name" value="HTHGNTR"/>
</dbReference>
<dbReference type="GO" id="GO:0003677">
    <property type="term" value="F:DNA binding"/>
    <property type="evidence" value="ECO:0007669"/>
    <property type="project" value="UniProtKB-KW"/>
</dbReference>
<gene>
    <name evidence="5" type="ORF">AC244_25415</name>
</gene>
<dbReference type="PANTHER" id="PTHR43537">
    <property type="entry name" value="TRANSCRIPTIONAL REGULATOR, GNTR FAMILY"/>
    <property type="match status" value="1"/>
</dbReference>